<feature type="compositionally biased region" description="Basic and acidic residues" evidence="1">
    <location>
        <begin position="20"/>
        <end position="29"/>
    </location>
</feature>
<sequence length="276" mass="30807">MKKALAVCLVGLLVACGEKTTSETPKEPSKQNNASAPTGANSDAAAAFNEAQKKAQVVKPQPDMKVPLENYTALAQDQNDTWLTYLAVAYSDQKSDDKELLNLFSGKYYNEQDAFKKQELIPTELPPIKTTVEGYSKQRYYSMEFGKTNIAVNASPQIYNGYDFDSKSFRIIGAFDTNSTYANRQNVLLNFPQAPALAKLKVEEIEMAKRIEQLRASNSVHLRGKVYFFVTEVVQGNRVQAIPTYVQYDVYDKPSYFTSGSKQVASFVVKNEPSPQ</sequence>
<organism evidence="2 3">
    <name type="scientific">Noviherbaspirillum humi</name>
    <dbReference type="NCBI Taxonomy" id="1688639"/>
    <lineage>
        <taxon>Bacteria</taxon>
        <taxon>Pseudomonadati</taxon>
        <taxon>Pseudomonadota</taxon>
        <taxon>Betaproteobacteria</taxon>
        <taxon>Burkholderiales</taxon>
        <taxon>Oxalobacteraceae</taxon>
        <taxon>Noviherbaspirillum</taxon>
    </lineage>
</organism>
<accession>A0A239LKP4</accession>
<dbReference type="RefSeq" id="WP_143131428.1">
    <property type="nucleotide sequence ID" value="NZ_FZOT01000023.1"/>
</dbReference>
<name>A0A239LKP4_9BURK</name>
<evidence type="ECO:0000256" key="1">
    <source>
        <dbReference type="SAM" id="MobiDB-lite"/>
    </source>
</evidence>
<dbReference type="OrthoDB" id="6841499at2"/>
<gene>
    <name evidence="2" type="ORF">SAMN06265795_12347</name>
</gene>
<dbReference type="AlphaFoldDB" id="A0A239LKP4"/>
<dbReference type="Proteomes" id="UP000198284">
    <property type="component" value="Unassembled WGS sequence"/>
</dbReference>
<evidence type="ECO:0000313" key="3">
    <source>
        <dbReference type="Proteomes" id="UP000198284"/>
    </source>
</evidence>
<dbReference type="PROSITE" id="PS51257">
    <property type="entry name" value="PROKAR_LIPOPROTEIN"/>
    <property type="match status" value="1"/>
</dbReference>
<reference evidence="2 3" key="1">
    <citation type="submission" date="2017-06" db="EMBL/GenBank/DDBJ databases">
        <authorList>
            <person name="Kim H.J."/>
            <person name="Triplett B.A."/>
        </authorList>
    </citation>
    <scope>NUCLEOTIDE SEQUENCE [LARGE SCALE GENOMIC DNA]</scope>
    <source>
        <strain evidence="2 3">U15</strain>
    </source>
</reference>
<dbReference type="EMBL" id="FZOT01000023">
    <property type="protein sequence ID" value="SNT30468.1"/>
    <property type="molecule type" value="Genomic_DNA"/>
</dbReference>
<evidence type="ECO:0000313" key="2">
    <source>
        <dbReference type="EMBL" id="SNT30468.1"/>
    </source>
</evidence>
<feature type="region of interest" description="Disordered" evidence="1">
    <location>
        <begin position="20"/>
        <end position="44"/>
    </location>
</feature>
<proteinExistence type="predicted"/>
<feature type="compositionally biased region" description="Polar residues" evidence="1">
    <location>
        <begin position="30"/>
        <end position="39"/>
    </location>
</feature>
<keyword evidence="3" id="KW-1185">Reference proteome</keyword>
<protein>
    <submittedName>
        <fullName evidence="2">Uncharacterized protein</fullName>
    </submittedName>
</protein>